<name>A0AAD4N967_9BILA</name>
<reference evidence="2" key="1">
    <citation type="submission" date="2022-01" db="EMBL/GenBank/DDBJ databases">
        <title>Genome Sequence Resource for Two Populations of Ditylenchus destructor, the Migratory Endoparasitic Phytonematode.</title>
        <authorList>
            <person name="Zhang H."/>
            <person name="Lin R."/>
            <person name="Xie B."/>
        </authorList>
    </citation>
    <scope>NUCLEOTIDE SEQUENCE</scope>
    <source>
        <strain evidence="2">BazhouSP</strain>
    </source>
</reference>
<feature type="compositionally biased region" description="Polar residues" evidence="1">
    <location>
        <begin position="175"/>
        <end position="190"/>
    </location>
</feature>
<keyword evidence="3" id="KW-1185">Reference proteome</keyword>
<dbReference type="Proteomes" id="UP001201812">
    <property type="component" value="Unassembled WGS sequence"/>
</dbReference>
<evidence type="ECO:0000313" key="2">
    <source>
        <dbReference type="EMBL" id="KAI1723496.1"/>
    </source>
</evidence>
<proteinExistence type="predicted"/>
<sequence>MPKSSQPKRIPFSEDEDASMWKFFLGKIRRRDRDALNLKHSIWMEYAATCTNNRAYHTLEKRFRNIMLPRIHLAPISDEDIVLIIEQCKVILENHEAVSSLKKRLKALCEFSIASDLAVQKVVRKDSTQASHPDTSHSTLASGVSGDDLITDSGSSTNSDSSVENDEAHRRFSEDTQVSHPASSSQNLASSRKRTYFGLKKKKNLHENVNVTDDGVEVDKSRSTDTSSRTVPKACTRENEAARRSSTISQCGLEDEEEENEPTPSRTVKMRLSQQLQRINSSKDQSLLLEDEETTNELMWHEKLVEYKLLENNRGETIQEVFMWKELLRLRIYLVLKKAIPVDKILDGVPDNIQSEIKELTDALKWCLSTDEALPSVLEPLFANCK</sequence>
<dbReference type="EMBL" id="JAKKPZ010000003">
    <property type="protein sequence ID" value="KAI1723496.1"/>
    <property type="molecule type" value="Genomic_DNA"/>
</dbReference>
<organism evidence="2 3">
    <name type="scientific">Ditylenchus destructor</name>
    <dbReference type="NCBI Taxonomy" id="166010"/>
    <lineage>
        <taxon>Eukaryota</taxon>
        <taxon>Metazoa</taxon>
        <taxon>Ecdysozoa</taxon>
        <taxon>Nematoda</taxon>
        <taxon>Chromadorea</taxon>
        <taxon>Rhabditida</taxon>
        <taxon>Tylenchina</taxon>
        <taxon>Tylenchomorpha</taxon>
        <taxon>Sphaerularioidea</taxon>
        <taxon>Anguinidae</taxon>
        <taxon>Anguininae</taxon>
        <taxon>Ditylenchus</taxon>
    </lineage>
</organism>
<evidence type="ECO:0000313" key="3">
    <source>
        <dbReference type="Proteomes" id="UP001201812"/>
    </source>
</evidence>
<feature type="region of interest" description="Disordered" evidence="1">
    <location>
        <begin position="208"/>
        <end position="268"/>
    </location>
</feature>
<accession>A0AAD4N967</accession>
<feature type="compositionally biased region" description="Low complexity" evidence="1">
    <location>
        <begin position="151"/>
        <end position="162"/>
    </location>
</feature>
<protein>
    <submittedName>
        <fullName evidence="2">Uncharacterized protein</fullName>
    </submittedName>
</protein>
<comment type="caution">
    <text evidence="2">The sequence shown here is derived from an EMBL/GenBank/DDBJ whole genome shotgun (WGS) entry which is preliminary data.</text>
</comment>
<feature type="region of interest" description="Disordered" evidence="1">
    <location>
        <begin position="126"/>
        <end position="192"/>
    </location>
</feature>
<feature type="compositionally biased region" description="Polar residues" evidence="1">
    <location>
        <begin position="128"/>
        <end position="142"/>
    </location>
</feature>
<gene>
    <name evidence="2" type="ORF">DdX_03657</name>
</gene>
<evidence type="ECO:0000256" key="1">
    <source>
        <dbReference type="SAM" id="MobiDB-lite"/>
    </source>
</evidence>
<dbReference type="AlphaFoldDB" id="A0AAD4N967"/>